<accession>A0ABU9C588</accession>
<keyword evidence="1" id="KW-1133">Transmembrane helix</keyword>
<sequence length="554" mass="60026">MNQPTPALVTQRAAGRLPRLALLLFCAAYVLPGLFGRDPWRNADLTAFATMQAIAEGRTPWLAPALGGVGVDSALLPHWLGALAIQLFGSFIDPALAARLPFGALLILTLALVWYATFHLARTEAAQPVAFAFGGEADPVDYARALADGALLATIATLGLLQLGHETTPELVQLSEVSLLMWGLAAAPHRAWAARIAMLAAIIGLAASGAPSLALALGVCAMVITARSSFAGVRQMLPWLMAATGLAALLSTLTQAWHWRVDLQAHADDVFGQLRLLLWFTWPTWPLAMWTLWRWRRHWGRRHIAVPATMAAIALLASIIMGGSDRALMLATPALAVLAAFALPTLQRSASAAVDWFSVFFFSVSSLAIWIIYASMHWQVPAKPLANIQRLAPGFQPSFSLLALILAAAATVAWMWLVRWRTSRHRHPLWKSMVLPASGVALSWLLTMTLLLPVLDYARSPRPLVAQLTRLVPAGSCVRAPGQSRPQVAALEVFGDYDVRLRADAQTKLDGCPWLLLQGKSLSPPATPEGWTLLGRLRRPTDRAETTSVYQQAL</sequence>
<feature type="transmembrane region" description="Helical" evidence="1">
    <location>
        <begin position="356"/>
        <end position="378"/>
    </location>
</feature>
<feature type="transmembrane region" description="Helical" evidence="1">
    <location>
        <begin position="327"/>
        <end position="344"/>
    </location>
</feature>
<evidence type="ECO:0000313" key="2">
    <source>
        <dbReference type="EMBL" id="MEK8045829.1"/>
    </source>
</evidence>
<proteinExistence type="predicted"/>
<feature type="transmembrane region" description="Helical" evidence="1">
    <location>
        <begin position="96"/>
        <end position="116"/>
    </location>
</feature>
<dbReference type="Proteomes" id="UP001379945">
    <property type="component" value="Unassembled WGS sequence"/>
</dbReference>
<feature type="transmembrane region" description="Helical" evidence="1">
    <location>
        <begin position="276"/>
        <end position="292"/>
    </location>
</feature>
<evidence type="ECO:0000256" key="1">
    <source>
        <dbReference type="SAM" id="Phobius"/>
    </source>
</evidence>
<feature type="transmembrane region" description="Helical" evidence="1">
    <location>
        <begin position="304"/>
        <end position="321"/>
    </location>
</feature>
<feature type="transmembrane region" description="Helical" evidence="1">
    <location>
        <begin position="60"/>
        <end position="84"/>
    </location>
</feature>
<name>A0ABU9C588_9BURK</name>
<keyword evidence="1" id="KW-0812">Transmembrane</keyword>
<dbReference type="EMBL" id="JBBUTI010000004">
    <property type="protein sequence ID" value="MEK8045829.1"/>
    <property type="molecule type" value="Genomic_DNA"/>
</dbReference>
<dbReference type="RefSeq" id="WP_341398115.1">
    <property type="nucleotide sequence ID" value="NZ_JBBUTI010000004.1"/>
</dbReference>
<feature type="transmembrane region" description="Helical" evidence="1">
    <location>
        <begin position="429"/>
        <end position="455"/>
    </location>
</feature>
<keyword evidence="3" id="KW-1185">Reference proteome</keyword>
<reference evidence="2 3" key="1">
    <citation type="submission" date="2024-04" db="EMBL/GenBank/DDBJ databases">
        <title>Novel species of the genus Ideonella isolated from streams.</title>
        <authorList>
            <person name="Lu H."/>
        </authorList>
    </citation>
    <scope>NUCLEOTIDE SEQUENCE [LARGE SCALE GENOMIC DNA]</scope>
    <source>
        <strain evidence="2 3">LYT19W</strain>
    </source>
</reference>
<feature type="transmembrane region" description="Helical" evidence="1">
    <location>
        <begin position="398"/>
        <end position="417"/>
    </location>
</feature>
<protein>
    <recommendedName>
        <fullName evidence="4">4-amino-4-deoxy-L-arabinose transferase-like glycosyltransferase</fullName>
    </recommendedName>
</protein>
<feature type="transmembrane region" description="Helical" evidence="1">
    <location>
        <begin position="236"/>
        <end position="256"/>
    </location>
</feature>
<feature type="transmembrane region" description="Helical" evidence="1">
    <location>
        <begin position="196"/>
        <end position="224"/>
    </location>
</feature>
<comment type="caution">
    <text evidence="2">The sequence shown here is derived from an EMBL/GenBank/DDBJ whole genome shotgun (WGS) entry which is preliminary data.</text>
</comment>
<keyword evidence="1" id="KW-0472">Membrane</keyword>
<organism evidence="2 3">
    <name type="scientific">Ideonella margarita</name>
    <dbReference type="NCBI Taxonomy" id="2984191"/>
    <lineage>
        <taxon>Bacteria</taxon>
        <taxon>Pseudomonadati</taxon>
        <taxon>Pseudomonadota</taxon>
        <taxon>Betaproteobacteria</taxon>
        <taxon>Burkholderiales</taxon>
        <taxon>Sphaerotilaceae</taxon>
        <taxon>Ideonella</taxon>
    </lineage>
</organism>
<gene>
    <name evidence="2" type="ORF">AACH00_05655</name>
</gene>
<evidence type="ECO:0000313" key="3">
    <source>
        <dbReference type="Proteomes" id="UP001379945"/>
    </source>
</evidence>
<evidence type="ECO:0008006" key="4">
    <source>
        <dbReference type="Google" id="ProtNLM"/>
    </source>
</evidence>